<accession>X1SQ02</accession>
<dbReference type="AlphaFoldDB" id="X1SQ02"/>
<comment type="caution">
    <text evidence="1">The sequence shown here is derived from an EMBL/GenBank/DDBJ whole genome shotgun (WGS) entry which is preliminary data.</text>
</comment>
<gene>
    <name evidence="1" type="ORF">S12H4_27144</name>
</gene>
<organism evidence="1">
    <name type="scientific">marine sediment metagenome</name>
    <dbReference type="NCBI Taxonomy" id="412755"/>
    <lineage>
        <taxon>unclassified sequences</taxon>
        <taxon>metagenomes</taxon>
        <taxon>ecological metagenomes</taxon>
    </lineage>
</organism>
<dbReference type="SUPFAM" id="SSF49373">
    <property type="entry name" value="Invasin/intimin cell-adhesion fragments"/>
    <property type="match status" value="1"/>
</dbReference>
<dbReference type="PROSITE" id="PS51257">
    <property type="entry name" value="PROKAR_LIPOPROTEIN"/>
    <property type="match status" value="1"/>
</dbReference>
<evidence type="ECO:0000313" key="1">
    <source>
        <dbReference type="EMBL" id="GAI95152.1"/>
    </source>
</evidence>
<sequence length="121" mass="13215">MKKLIVLMVAVLIICLLTGCWLYPEPKIISICVDPEGMFLEPGEIKPIISVTANYGLAPSEDIELTDCEYLSDDPDIATVGIGGLVTAVDLGETIILVTYTQHNFWTGRVIETDIVGIFVE</sequence>
<dbReference type="EMBL" id="BARW01015470">
    <property type="protein sequence ID" value="GAI95152.1"/>
    <property type="molecule type" value="Genomic_DNA"/>
</dbReference>
<name>X1SQ02_9ZZZZ</name>
<evidence type="ECO:0008006" key="2">
    <source>
        <dbReference type="Google" id="ProtNLM"/>
    </source>
</evidence>
<dbReference type="Gene3D" id="2.60.40.1080">
    <property type="match status" value="1"/>
</dbReference>
<reference evidence="1" key="1">
    <citation type="journal article" date="2014" name="Front. Microbiol.">
        <title>High frequency of phylogenetically diverse reductive dehalogenase-homologous genes in deep subseafloor sedimentary metagenomes.</title>
        <authorList>
            <person name="Kawai M."/>
            <person name="Futagami T."/>
            <person name="Toyoda A."/>
            <person name="Takaki Y."/>
            <person name="Nishi S."/>
            <person name="Hori S."/>
            <person name="Arai W."/>
            <person name="Tsubouchi T."/>
            <person name="Morono Y."/>
            <person name="Uchiyama I."/>
            <person name="Ito T."/>
            <person name="Fujiyama A."/>
            <person name="Inagaki F."/>
            <person name="Takami H."/>
        </authorList>
    </citation>
    <scope>NUCLEOTIDE SEQUENCE</scope>
    <source>
        <strain evidence="1">Expedition CK06-06</strain>
    </source>
</reference>
<protein>
    <recommendedName>
        <fullName evidence="2">BIG2 domain-containing protein</fullName>
    </recommendedName>
</protein>
<dbReference type="InterPro" id="IPR008964">
    <property type="entry name" value="Invasin/intimin_cell_adhesion"/>
</dbReference>
<proteinExistence type="predicted"/>